<gene>
    <name evidence="1" type="ORF">PSTG_01604</name>
</gene>
<dbReference type="EMBL" id="AJIL01000008">
    <property type="protein sequence ID" value="KNF05391.1"/>
    <property type="molecule type" value="Genomic_DNA"/>
</dbReference>
<proteinExistence type="predicted"/>
<sequence>MPEQLQGGLARAVADQFRDPELPRHLAVGQRPSNDCLDRSVLEFEEKRSELQLGGSQILTGSHPLVNRSREHEMPKARHSGANVLVLDGDVRMGAT</sequence>
<evidence type="ECO:0000313" key="2">
    <source>
        <dbReference type="Proteomes" id="UP000054564"/>
    </source>
</evidence>
<name>A0A0L0W1K4_9BASI</name>
<keyword evidence="2" id="KW-1185">Reference proteome</keyword>
<dbReference type="AlphaFoldDB" id="A0A0L0W1K4"/>
<organism evidence="1 2">
    <name type="scientific">Puccinia striiformis f. sp. tritici PST-78</name>
    <dbReference type="NCBI Taxonomy" id="1165861"/>
    <lineage>
        <taxon>Eukaryota</taxon>
        <taxon>Fungi</taxon>
        <taxon>Dikarya</taxon>
        <taxon>Basidiomycota</taxon>
        <taxon>Pucciniomycotina</taxon>
        <taxon>Pucciniomycetes</taxon>
        <taxon>Pucciniales</taxon>
        <taxon>Pucciniaceae</taxon>
        <taxon>Puccinia</taxon>
    </lineage>
</organism>
<comment type="caution">
    <text evidence="1">The sequence shown here is derived from an EMBL/GenBank/DDBJ whole genome shotgun (WGS) entry which is preliminary data.</text>
</comment>
<accession>A0A0L0W1K4</accession>
<protein>
    <submittedName>
        <fullName evidence="1">Uncharacterized protein</fullName>
    </submittedName>
</protein>
<evidence type="ECO:0000313" key="1">
    <source>
        <dbReference type="EMBL" id="KNF05391.1"/>
    </source>
</evidence>
<reference evidence="2" key="1">
    <citation type="submission" date="2014-03" db="EMBL/GenBank/DDBJ databases">
        <title>The Genome Sequence of Puccinia striiformis f. sp. tritici PST-78.</title>
        <authorList>
            <consortium name="The Broad Institute Genome Sequencing Platform"/>
            <person name="Cuomo C."/>
            <person name="Hulbert S."/>
            <person name="Chen X."/>
            <person name="Walker B."/>
            <person name="Young S.K."/>
            <person name="Zeng Q."/>
            <person name="Gargeya S."/>
            <person name="Fitzgerald M."/>
            <person name="Haas B."/>
            <person name="Abouelleil A."/>
            <person name="Alvarado L."/>
            <person name="Arachchi H.M."/>
            <person name="Berlin A.M."/>
            <person name="Chapman S.B."/>
            <person name="Goldberg J."/>
            <person name="Griggs A."/>
            <person name="Gujja S."/>
            <person name="Hansen M."/>
            <person name="Howarth C."/>
            <person name="Imamovic A."/>
            <person name="Larimer J."/>
            <person name="McCowan C."/>
            <person name="Montmayeur A."/>
            <person name="Murphy C."/>
            <person name="Neiman D."/>
            <person name="Pearson M."/>
            <person name="Priest M."/>
            <person name="Roberts A."/>
            <person name="Saif S."/>
            <person name="Shea T."/>
            <person name="Sisk P."/>
            <person name="Sykes S."/>
            <person name="Wortman J."/>
            <person name="Nusbaum C."/>
            <person name="Birren B."/>
        </authorList>
    </citation>
    <scope>NUCLEOTIDE SEQUENCE [LARGE SCALE GENOMIC DNA]</scope>
    <source>
        <strain evidence="2">race PST-78</strain>
    </source>
</reference>
<dbReference type="Proteomes" id="UP000054564">
    <property type="component" value="Unassembled WGS sequence"/>
</dbReference>